<dbReference type="PANTHER" id="PTHR28641">
    <property type="match status" value="1"/>
</dbReference>
<evidence type="ECO:0000313" key="4">
    <source>
        <dbReference type="EMBL" id="KNC97535.1"/>
    </source>
</evidence>
<dbReference type="Pfam" id="PF17408">
    <property type="entry name" value="MCD_N"/>
    <property type="match status" value="1"/>
</dbReference>
<name>A0A0L0H7M1_SPIPD</name>
<feature type="domain" description="Malonyl-CoA decarboxylase C-terminal" evidence="2">
    <location>
        <begin position="278"/>
        <end position="540"/>
    </location>
</feature>
<dbReference type="Gene3D" id="3.40.630.150">
    <property type="entry name" value="Malonyl-CoA decarboxylase, catalytic domain"/>
    <property type="match status" value="1"/>
</dbReference>
<dbReference type="InParanoid" id="A0A0L0H7M1"/>
<evidence type="ECO:0000259" key="2">
    <source>
        <dbReference type="Pfam" id="PF05292"/>
    </source>
</evidence>
<dbReference type="InterPro" id="IPR035372">
    <property type="entry name" value="MCD_N"/>
</dbReference>
<dbReference type="GeneID" id="27690261"/>
<keyword evidence="5" id="KW-1185">Reference proteome</keyword>
<dbReference type="STRING" id="645134.A0A0L0H7M1"/>
<dbReference type="GO" id="GO:0050080">
    <property type="term" value="F:malonyl-CoA decarboxylase activity"/>
    <property type="evidence" value="ECO:0007669"/>
    <property type="project" value="InterPro"/>
</dbReference>
<dbReference type="InterPro" id="IPR007956">
    <property type="entry name" value="Malonyl_CoA_deC_C"/>
</dbReference>
<dbReference type="OMA" id="PIDWSTP"/>
<reference evidence="4 5" key="1">
    <citation type="submission" date="2009-08" db="EMBL/GenBank/DDBJ databases">
        <title>The Genome Sequence of Spizellomyces punctatus strain DAOM BR117.</title>
        <authorList>
            <consortium name="The Broad Institute Genome Sequencing Platform"/>
            <person name="Russ C."/>
            <person name="Cuomo C."/>
            <person name="Shea T."/>
            <person name="Young S.K."/>
            <person name="Zeng Q."/>
            <person name="Koehrsen M."/>
            <person name="Haas B."/>
            <person name="Borodovsky M."/>
            <person name="Guigo R."/>
            <person name="Alvarado L."/>
            <person name="Berlin A."/>
            <person name="Bochicchio J."/>
            <person name="Borenstein D."/>
            <person name="Chapman S."/>
            <person name="Chen Z."/>
            <person name="Engels R."/>
            <person name="Freedman E."/>
            <person name="Gellesch M."/>
            <person name="Goldberg J."/>
            <person name="Griggs A."/>
            <person name="Gujja S."/>
            <person name="Heiman D."/>
            <person name="Hepburn T."/>
            <person name="Howarth C."/>
            <person name="Jen D."/>
            <person name="Larson L."/>
            <person name="Lewis B."/>
            <person name="Mehta T."/>
            <person name="Park D."/>
            <person name="Pearson M."/>
            <person name="Roberts A."/>
            <person name="Saif S."/>
            <person name="Shenoy N."/>
            <person name="Sisk P."/>
            <person name="Stolte C."/>
            <person name="Sykes S."/>
            <person name="Thomson T."/>
            <person name="Walk T."/>
            <person name="White J."/>
            <person name="Yandava C."/>
            <person name="Burger G."/>
            <person name="Gray M.W."/>
            <person name="Holland P.W.H."/>
            <person name="King N."/>
            <person name="Lang F.B.F."/>
            <person name="Roger A.J."/>
            <person name="Ruiz-Trillo I."/>
            <person name="Lander E."/>
            <person name="Nusbaum C."/>
        </authorList>
    </citation>
    <scope>NUCLEOTIDE SEQUENCE [LARGE SCALE GENOMIC DNA]</scope>
    <source>
        <strain evidence="4 5">DAOM BR117</strain>
    </source>
</reference>
<evidence type="ECO:0000256" key="1">
    <source>
        <dbReference type="SAM" id="MobiDB-lite"/>
    </source>
</evidence>
<evidence type="ECO:0000313" key="5">
    <source>
        <dbReference type="Proteomes" id="UP000053201"/>
    </source>
</evidence>
<dbReference type="Proteomes" id="UP000053201">
    <property type="component" value="Unassembled WGS sequence"/>
</dbReference>
<dbReference type="EMBL" id="KQ257463">
    <property type="protein sequence ID" value="KNC97535.1"/>
    <property type="molecule type" value="Genomic_DNA"/>
</dbReference>
<dbReference type="GO" id="GO:0005759">
    <property type="term" value="C:mitochondrial matrix"/>
    <property type="evidence" value="ECO:0007669"/>
    <property type="project" value="TreeGrafter"/>
</dbReference>
<feature type="domain" description="Malonyl-CoA decarboxylase N-terminal" evidence="3">
    <location>
        <begin position="181"/>
        <end position="275"/>
    </location>
</feature>
<dbReference type="InterPro" id="IPR038351">
    <property type="entry name" value="MCD_N_sf"/>
</dbReference>
<protein>
    <recommendedName>
        <fullName evidence="6">Malonyl-CoA decarboxylase</fullName>
    </recommendedName>
</protein>
<evidence type="ECO:0008006" key="6">
    <source>
        <dbReference type="Google" id="ProtNLM"/>
    </source>
</evidence>
<sequence>MLRPLSAPARIVLSFATPGLRRWQPTCYSQLINFQPFAGRQFHPGEVKGKRVVTSRQTTDSASAKRFKRTESAQPIPQLASTVVTNYWDDVMKFSREPGSYTLGHPTDSGGETPSDSMADHANLSVQDDHDIRRLLRRTISTRREQGDILPSLLARQCCEFYEGLDLAGRANFLRILGRDFDVNREAVAAAAHKYLDARSAGKGDKGFMRTEEILRQSLQPLYEKFFERINQLPGGMQFLVNMRANVLEILGRNGNDPYLRGLSDSLKTQLQGWFGIGFLDLERITWNSPATVLEKIVRYEAVHAVPTWQALKQRLGPGRLCYSFFHRGMPQEPLTFVQVALVREIAEDVQVILNDPSPEVPDPTVAIFYSISSSQRGLSGVDLGNFLIKRVVKEIQQVLPSIETFCTLSPIPRFRQWLETRLNGGNVPSGDSLLLGEEVEALRSLMGKGAADDDILILKNILAGNSWYKDPNVSQTLKPILLRLCARYLLFEKKRSFALDPVCNFHIRNGACMHRLNWMGDTSEKGLSQSYGIMVNYNYVLPEIETNNQLYLLDGTIAVMEPVDQTLEWAVSTAVHGGKDFARLRLVKSVGDVQMAKL</sequence>
<dbReference type="GO" id="GO:0006085">
    <property type="term" value="P:acetyl-CoA biosynthetic process"/>
    <property type="evidence" value="ECO:0007669"/>
    <property type="project" value="TreeGrafter"/>
</dbReference>
<dbReference type="InterPro" id="IPR038917">
    <property type="entry name" value="Malonyl_CoA_deC"/>
</dbReference>
<dbReference type="GO" id="GO:2001294">
    <property type="term" value="P:malonyl-CoA catabolic process"/>
    <property type="evidence" value="ECO:0007669"/>
    <property type="project" value="TreeGrafter"/>
</dbReference>
<feature type="region of interest" description="Disordered" evidence="1">
    <location>
        <begin position="99"/>
        <end position="122"/>
    </location>
</feature>
<dbReference type="AlphaFoldDB" id="A0A0L0H7M1"/>
<dbReference type="Pfam" id="PF05292">
    <property type="entry name" value="MCD"/>
    <property type="match status" value="1"/>
</dbReference>
<accession>A0A0L0H7M1</accession>
<gene>
    <name evidence="4" type="ORF">SPPG_07010</name>
</gene>
<dbReference type="OrthoDB" id="426718at2759"/>
<dbReference type="InterPro" id="IPR042303">
    <property type="entry name" value="Malonyl_CoA_deC_C_sf"/>
</dbReference>
<dbReference type="PANTHER" id="PTHR28641:SF1">
    <property type="entry name" value="MALONYL-COA DECARBOXYLASE, MITOCHONDRIAL"/>
    <property type="match status" value="1"/>
</dbReference>
<evidence type="ECO:0000259" key="3">
    <source>
        <dbReference type="Pfam" id="PF17408"/>
    </source>
</evidence>
<dbReference type="VEuPathDB" id="FungiDB:SPPG_07010"/>
<proteinExistence type="predicted"/>
<dbReference type="Gene3D" id="1.20.140.90">
    <property type="entry name" value="Malonyl-CoA decarboxylase, oligemerization domain"/>
    <property type="match status" value="1"/>
</dbReference>
<dbReference type="GO" id="GO:0005782">
    <property type="term" value="C:peroxisomal matrix"/>
    <property type="evidence" value="ECO:0007669"/>
    <property type="project" value="TreeGrafter"/>
</dbReference>
<dbReference type="GO" id="GO:0006633">
    <property type="term" value="P:fatty acid biosynthetic process"/>
    <property type="evidence" value="ECO:0007669"/>
    <property type="project" value="InterPro"/>
</dbReference>
<dbReference type="RefSeq" id="XP_016605575.1">
    <property type="nucleotide sequence ID" value="XM_016755188.1"/>
</dbReference>
<organism evidence="4 5">
    <name type="scientific">Spizellomyces punctatus (strain DAOM BR117)</name>
    <dbReference type="NCBI Taxonomy" id="645134"/>
    <lineage>
        <taxon>Eukaryota</taxon>
        <taxon>Fungi</taxon>
        <taxon>Fungi incertae sedis</taxon>
        <taxon>Chytridiomycota</taxon>
        <taxon>Chytridiomycota incertae sedis</taxon>
        <taxon>Chytridiomycetes</taxon>
        <taxon>Spizellomycetales</taxon>
        <taxon>Spizellomycetaceae</taxon>
        <taxon>Spizellomyces</taxon>
    </lineage>
</organism>
<dbReference type="eggNOG" id="KOG3018">
    <property type="taxonomic scope" value="Eukaryota"/>
</dbReference>